<evidence type="ECO:0000313" key="4">
    <source>
        <dbReference type="Proteomes" id="UP000003416"/>
    </source>
</evidence>
<dbReference type="CDD" id="cd11301">
    <property type="entry name" value="Fut1_Fut2_like"/>
    <property type="match status" value="1"/>
</dbReference>
<dbReference type="EMBL" id="AFBN01000099">
    <property type="protein sequence ID" value="EGF51612.1"/>
    <property type="molecule type" value="Genomic_DNA"/>
</dbReference>
<accession>F3PXN0</accession>
<dbReference type="GO" id="GO:0016020">
    <property type="term" value="C:membrane"/>
    <property type="evidence" value="ECO:0007669"/>
    <property type="project" value="InterPro"/>
</dbReference>
<protein>
    <submittedName>
        <fullName evidence="3">Glycosyltransferase, family 11</fullName>
    </submittedName>
</protein>
<dbReference type="eggNOG" id="ENOG502ZC3Y">
    <property type="taxonomic scope" value="Bacteria"/>
</dbReference>
<sequence>MKVVHIESGLGNQMLSYCEYLALKKIHPSEDIYIENVVYDIPECNEVISQWNGYELERIFGIKAPNIRQLFTAEQWQGIMEEIRASKFWEKNWNYPVYITQALCNAGLDIRNIRGDFESNTKSQNISLKQKGILFYKKHFNDTLLGEFIKRTYYSFRKDFMLSLRNHRKEIFYEGTDNIFTGQWGALKSVGNGMEQIEDEVRQVFKFPEFTDPGNIEMARLLDDCQSVAIHARRGDMLGCNGYCYKYGYFRRAVKHIKRKVENPVFVFFTNPGSVEWCKENGRIFGLNYAKDKVLFVDWNTGQESYRDMQLMGHCKHAIITISSFGWWGAFFITNPGKITITPKQEIGTNTTYHC</sequence>
<reference evidence="3 4" key="1">
    <citation type="submission" date="2011-02" db="EMBL/GenBank/DDBJ databases">
        <authorList>
            <person name="Weinstock G."/>
            <person name="Sodergren E."/>
            <person name="Clifton S."/>
            <person name="Fulton L."/>
            <person name="Fulton B."/>
            <person name="Courtney L."/>
            <person name="Fronick C."/>
            <person name="Harrison M."/>
            <person name="Strong C."/>
            <person name="Farmer C."/>
            <person name="Delahaunty K."/>
            <person name="Markovic C."/>
            <person name="Hall O."/>
            <person name="Minx P."/>
            <person name="Tomlinson C."/>
            <person name="Mitreva M."/>
            <person name="Hou S."/>
            <person name="Chen J."/>
            <person name="Wollam A."/>
            <person name="Pepin K.H."/>
            <person name="Johnson M."/>
            <person name="Bhonagiri V."/>
            <person name="Zhang X."/>
            <person name="Suruliraj S."/>
            <person name="Warren W."/>
            <person name="Chinwalla A."/>
            <person name="Mardis E.R."/>
            <person name="Wilson R.K."/>
        </authorList>
    </citation>
    <scope>NUCLEOTIDE SEQUENCE [LARGE SCALE GENOMIC DNA]</scope>
    <source>
        <strain evidence="3 4">YIT 12057</strain>
    </source>
</reference>
<proteinExistence type="predicted"/>
<dbReference type="GeneID" id="86050896"/>
<organism evidence="3 4">
    <name type="scientific">Bacteroides fluxus YIT 12057</name>
    <dbReference type="NCBI Taxonomy" id="763034"/>
    <lineage>
        <taxon>Bacteria</taxon>
        <taxon>Pseudomonadati</taxon>
        <taxon>Bacteroidota</taxon>
        <taxon>Bacteroidia</taxon>
        <taxon>Bacteroidales</taxon>
        <taxon>Bacteroidaceae</taxon>
        <taxon>Bacteroides</taxon>
    </lineage>
</organism>
<dbReference type="STRING" id="763034.HMPREF9446_03528"/>
<keyword evidence="2 3" id="KW-0808">Transferase</keyword>
<comment type="caution">
    <text evidence="3">The sequence shown here is derived from an EMBL/GenBank/DDBJ whole genome shotgun (WGS) entry which is preliminary data.</text>
</comment>
<dbReference type="GO" id="GO:0008107">
    <property type="term" value="F:galactoside 2-alpha-L-fucosyltransferase activity"/>
    <property type="evidence" value="ECO:0007669"/>
    <property type="project" value="InterPro"/>
</dbReference>
<evidence type="ECO:0000313" key="3">
    <source>
        <dbReference type="EMBL" id="EGF51612.1"/>
    </source>
</evidence>
<dbReference type="Pfam" id="PF01531">
    <property type="entry name" value="Glyco_transf_11"/>
    <property type="match status" value="1"/>
</dbReference>
<dbReference type="PANTHER" id="PTHR11927:SF9">
    <property type="entry name" value="L-FUCOSYLTRANSFERASE"/>
    <property type="match status" value="1"/>
</dbReference>
<dbReference type="Proteomes" id="UP000003416">
    <property type="component" value="Unassembled WGS sequence"/>
</dbReference>
<keyword evidence="1" id="KW-0328">Glycosyltransferase</keyword>
<dbReference type="AlphaFoldDB" id="F3PXN0"/>
<dbReference type="HOGENOM" id="CLU_043399_3_1_10"/>
<evidence type="ECO:0000256" key="1">
    <source>
        <dbReference type="ARBA" id="ARBA00022676"/>
    </source>
</evidence>
<dbReference type="RefSeq" id="WP_009126735.1">
    <property type="nucleotide sequence ID" value="NZ_GL882691.1"/>
</dbReference>
<dbReference type="GO" id="GO:0005975">
    <property type="term" value="P:carbohydrate metabolic process"/>
    <property type="evidence" value="ECO:0007669"/>
    <property type="project" value="InterPro"/>
</dbReference>
<dbReference type="PANTHER" id="PTHR11927">
    <property type="entry name" value="GALACTOSIDE 2-L-FUCOSYLTRANSFERASE"/>
    <property type="match status" value="1"/>
</dbReference>
<keyword evidence="4" id="KW-1185">Reference proteome</keyword>
<name>F3PXN0_9BACE</name>
<dbReference type="InterPro" id="IPR002516">
    <property type="entry name" value="Glyco_trans_11"/>
</dbReference>
<evidence type="ECO:0000256" key="2">
    <source>
        <dbReference type="ARBA" id="ARBA00022679"/>
    </source>
</evidence>
<gene>
    <name evidence="3" type="ORF">HMPREF9446_03528</name>
</gene>